<dbReference type="GO" id="GO:0015074">
    <property type="term" value="P:DNA integration"/>
    <property type="evidence" value="ECO:0007669"/>
    <property type="project" value="InterPro"/>
</dbReference>
<dbReference type="NCBIfam" id="NF033594">
    <property type="entry name" value="transpos_ISNCY_2"/>
    <property type="match status" value="1"/>
</dbReference>
<evidence type="ECO:0000256" key="1">
    <source>
        <dbReference type="SAM" id="MobiDB-lite"/>
    </source>
</evidence>
<sequence>MEDILVMRSKEARRLHIIEQVIEKQLTQQQAAEHLGLSVRQIRRLEKRLSEEGERGLCHRSRGRPSNRRIAPKRKEKILVLYSEQYAGFGPTLAAEKLSERDKIAISDETLRLWLAAEGVVYPSRKRRPHRRWRQRRAQWGELLQMDGSHHDWLEGRGPHCVLMAYIDDATSRVYARFYEYEGTYPAMDSFRRYIRQYGVPLGIYLDKHSSYKSTAKQTEEEQLLDSKPMSQFQRSLAELGVEVIHADSPQAKGRIERLFRTFQDRLIKEMRLEKIASIEEANRFLEKYLLIYNKRFEVAPAKAADLHRTAPPARELDRILCIKSERVLRKDWTLCYEGKLYQIQENIRAERLCIEERLDGSLHLMHQGRSLRYSEILTRPVKVQPPANRSQTPKSSTPCSEHPWRKFQFGRAEKRVPTPPT</sequence>
<dbReference type="PROSITE" id="PS50994">
    <property type="entry name" value="INTEGRASE"/>
    <property type="match status" value="1"/>
</dbReference>
<feature type="domain" description="Integrase catalytic" evidence="3">
    <location>
        <begin position="125"/>
        <end position="320"/>
    </location>
</feature>
<dbReference type="PANTHER" id="PTHR35004:SF7">
    <property type="entry name" value="INTEGRASE PROTEIN"/>
    <property type="match status" value="1"/>
</dbReference>
<keyword evidence="5" id="KW-1185">Reference proteome</keyword>
<evidence type="ECO:0000313" key="5">
    <source>
        <dbReference type="Proteomes" id="UP000534783"/>
    </source>
</evidence>
<gene>
    <name evidence="4" type="ORF">MNODULE_22065</name>
</gene>
<organism evidence="4 5">
    <name type="scientific">Candidatus Manganitrophus noduliformans</name>
    <dbReference type="NCBI Taxonomy" id="2606439"/>
    <lineage>
        <taxon>Bacteria</taxon>
        <taxon>Pseudomonadati</taxon>
        <taxon>Nitrospirota</taxon>
        <taxon>Nitrospiria</taxon>
        <taxon>Candidatus Troglogloeales</taxon>
        <taxon>Candidatus Manganitrophaceae</taxon>
        <taxon>Candidatus Manganitrophus</taxon>
    </lineage>
</organism>
<dbReference type="Gene3D" id="3.30.420.10">
    <property type="entry name" value="Ribonuclease H-like superfamily/Ribonuclease H"/>
    <property type="match status" value="1"/>
</dbReference>
<dbReference type="PROSITE" id="PS50943">
    <property type="entry name" value="HTH_CROC1"/>
    <property type="match status" value="1"/>
</dbReference>
<feature type="domain" description="HTH cro/C1-type" evidence="2">
    <location>
        <begin position="17"/>
        <end position="47"/>
    </location>
</feature>
<feature type="compositionally biased region" description="Basic and acidic residues" evidence="1">
    <location>
        <begin position="412"/>
        <end position="422"/>
    </location>
</feature>
<dbReference type="GO" id="GO:0003676">
    <property type="term" value="F:nucleic acid binding"/>
    <property type="evidence" value="ECO:0007669"/>
    <property type="project" value="InterPro"/>
</dbReference>
<comment type="caution">
    <text evidence="4">The sequence shown here is derived from an EMBL/GenBank/DDBJ whole genome shotgun (WGS) entry which is preliminary data.</text>
</comment>
<evidence type="ECO:0000259" key="2">
    <source>
        <dbReference type="PROSITE" id="PS50943"/>
    </source>
</evidence>
<dbReference type="AlphaFoldDB" id="A0A7X6IDH8"/>
<dbReference type="InterPro" id="IPR001387">
    <property type="entry name" value="Cro/C1-type_HTH"/>
</dbReference>
<dbReference type="InterPro" id="IPR012337">
    <property type="entry name" value="RNaseH-like_sf"/>
</dbReference>
<dbReference type="InterPro" id="IPR055247">
    <property type="entry name" value="InsJ-like_HTH"/>
</dbReference>
<dbReference type="Proteomes" id="UP000534783">
    <property type="component" value="Unassembled WGS sequence"/>
</dbReference>
<dbReference type="InterPro" id="IPR009057">
    <property type="entry name" value="Homeodomain-like_sf"/>
</dbReference>
<evidence type="ECO:0000313" key="4">
    <source>
        <dbReference type="EMBL" id="NKE73449.1"/>
    </source>
</evidence>
<dbReference type="InterPro" id="IPR047797">
    <property type="entry name" value="ISNCY_transpos"/>
</dbReference>
<dbReference type="EMBL" id="VTOW01000007">
    <property type="protein sequence ID" value="NKE73449.1"/>
    <property type="molecule type" value="Genomic_DNA"/>
</dbReference>
<evidence type="ECO:0000259" key="3">
    <source>
        <dbReference type="PROSITE" id="PS50994"/>
    </source>
</evidence>
<accession>A0A7X6IDH8</accession>
<dbReference type="SUPFAM" id="SSF53098">
    <property type="entry name" value="Ribonuclease H-like"/>
    <property type="match status" value="1"/>
</dbReference>
<dbReference type="RefSeq" id="WP_168063406.1">
    <property type="nucleotide sequence ID" value="NZ_VTOW01000007.1"/>
</dbReference>
<feature type="region of interest" description="Disordered" evidence="1">
    <location>
        <begin position="383"/>
        <end position="422"/>
    </location>
</feature>
<name>A0A7X6IDH8_9BACT</name>
<dbReference type="Pfam" id="PF13518">
    <property type="entry name" value="HTH_28"/>
    <property type="match status" value="1"/>
</dbReference>
<feature type="compositionally biased region" description="Polar residues" evidence="1">
    <location>
        <begin position="388"/>
        <end position="400"/>
    </location>
</feature>
<protein>
    <submittedName>
        <fullName evidence="4">ISNCY family transposase</fullName>
    </submittedName>
</protein>
<dbReference type="SUPFAM" id="SSF46689">
    <property type="entry name" value="Homeodomain-like"/>
    <property type="match status" value="1"/>
</dbReference>
<reference evidence="4 5" key="1">
    <citation type="journal article" date="2020" name="Nature">
        <title>Bacterial chemolithoautotrophy via manganese oxidation.</title>
        <authorList>
            <person name="Yu H."/>
            <person name="Leadbetter J.R."/>
        </authorList>
    </citation>
    <scope>NUCLEOTIDE SEQUENCE [LARGE SCALE GENOMIC DNA]</scope>
    <source>
        <strain evidence="4 5">Mn-1</strain>
    </source>
</reference>
<dbReference type="InterPro" id="IPR001584">
    <property type="entry name" value="Integrase_cat-core"/>
</dbReference>
<dbReference type="InterPro" id="IPR036397">
    <property type="entry name" value="RNaseH_sf"/>
</dbReference>
<proteinExistence type="predicted"/>
<dbReference type="PANTHER" id="PTHR35004">
    <property type="entry name" value="TRANSPOSASE RV3428C-RELATED"/>
    <property type="match status" value="1"/>
</dbReference>